<dbReference type="PRINTS" id="PR00081">
    <property type="entry name" value="GDHRDH"/>
</dbReference>
<dbReference type="PRINTS" id="PR00080">
    <property type="entry name" value="SDRFAMILY"/>
</dbReference>
<sequence>MQNYRHLKDLRNRVALVTGASSGLGEQIAYQLARKGAIVVVCARRKDRLEVVSRKCQELSGRLSMAVKLDIAQPDQIERAVQKVENQLGPIDVLVNDAGFGLMEEFLDFKMEVAEKMFRVNVLGLMYMTKYVALRMASRNRGAIINIASVAGKIATPKSAVYSATKAAVLGYSNALRLELKPLGISVLTVNPGPIKTDFFNIADKTGHYLDNIGLLVLSSEKTARKIVQAIGTSRRELNVPYVFEVIHHFYQLFPWVGDYLAGSLFNKK</sequence>
<dbReference type="GO" id="GO:0016020">
    <property type="term" value="C:membrane"/>
    <property type="evidence" value="ECO:0007669"/>
    <property type="project" value="TreeGrafter"/>
</dbReference>
<dbReference type="PIRSF" id="PIRSF000126">
    <property type="entry name" value="11-beta-HSD1"/>
    <property type="match status" value="1"/>
</dbReference>
<dbReference type="EMBL" id="AYZF01000017">
    <property type="protein sequence ID" value="KRN05195.1"/>
    <property type="molecule type" value="Genomic_DNA"/>
</dbReference>
<dbReference type="SUPFAM" id="SSF51735">
    <property type="entry name" value="NAD(P)-binding Rossmann-fold domains"/>
    <property type="match status" value="1"/>
</dbReference>
<dbReference type="PATRIC" id="fig|1423806.3.peg.1770"/>
<dbReference type="eggNOG" id="COG0300">
    <property type="taxonomic scope" value="Bacteria"/>
</dbReference>
<dbReference type="GO" id="GO:0016616">
    <property type="term" value="F:oxidoreductase activity, acting on the CH-OH group of donors, NAD or NADP as acceptor"/>
    <property type="evidence" value="ECO:0007669"/>
    <property type="project" value="UniProtKB-ARBA"/>
</dbReference>
<keyword evidence="2" id="KW-0560">Oxidoreductase</keyword>
<dbReference type="FunFam" id="3.40.50.720:FF:000047">
    <property type="entry name" value="NADP-dependent L-serine/L-allo-threonine dehydrogenase"/>
    <property type="match status" value="1"/>
</dbReference>
<evidence type="ECO:0000256" key="1">
    <source>
        <dbReference type="ARBA" id="ARBA00006484"/>
    </source>
</evidence>
<dbReference type="STRING" id="1423806.FD15_GL001740"/>
<proteinExistence type="inferred from homology"/>
<evidence type="ECO:0000256" key="2">
    <source>
        <dbReference type="ARBA" id="ARBA00023002"/>
    </source>
</evidence>
<evidence type="ECO:0000313" key="5">
    <source>
        <dbReference type="Proteomes" id="UP000050961"/>
    </source>
</evidence>
<dbReference type="Gene3D" id="3.40.50.720">
    <property type="entry name" value="NAD(P)-binding Rossmann-like Domain"/>
    <property type="match status" value="1"/>
</dbReference>
<dbReference type="AlphaFoldDB" id="A0A023CUR3"/>
<evidence type="ECO:0000256" key="3">
    <source>
        <dbReference type="RuleBase" id="RU000363"/>
    </source>
</evidence>
<dbReference type="PROSITE" id="PS00061">
    <property type="entry name" value="ADH_SHORT"/>
    <property type="match status" value="1"/>
</dbReference>
<evidence type="ECO:0000313" key="4">
    <source>
        <dbReference type="EMBL" id="KRN05195.1"/>
    </source>
</evidence>
<keyword evidence="5" id="KW-1185">Reference proteome</keyword>
<comment type="similarity">
    <text evidence="1 3">Belongs to the short-chain dehydrogenases/reductases (SDR) family.</text>
</comment>
<organism evidence="4 5">
    <name type="scientific">Liquorilactobacillus sucicola DSM 21376 = JCM 15457</name>
    <dbReference type="NCBI Taxonomy" id="1423806"/>
    <lineage>
        <taxon>Bacteria</taxon>
        <taxon>Bacillati</taxon>
        <taxon>Bacillota</taxon>
        <taxon>Bacilli</taxon>
        <taxon>Lactobacillales</taxon>
        <taxon>Lactobacillaceae</taxon>
        <taxon>Liquorilactobacillus</taxon>
    </lineage>
</organism>
<dbReference type="PANTHER" id="PTHR44196:SF1">
    <property type="entry name" value="DEHYDROGENASE_REDUCTASE SDR FAMILY MEMBER 7B"/>
    <property type="match status" value="1"/>
</dbReference>
<gene>
    <name evidence="4" type="ORF">FD15_GL001740</name>
</gene>
<name>A0A023CUR3_9LACO</name>
<dbReference type="Pfam" id="PF00106">
    <property type="entry name" value="adh_short"/>
    <property type="match status" value="1"/>
</dbReference>
<reference evidence="4 5" key="1">
    <citation type="journal article" date="2015" name="Genome Announc.">
        <title>Expanding the biotechnology potential of lactobacilli through comparative genomics of 213 strains and associated genera.</title>
        <authorList>
            <person name="Sun Z."/>
            <person name="Harris H.M."/>
            <person name="McCann A."/>
            <person name="Guo C."/>
            <person name="Argimon S."/>
            <person name="Zhang W."/>
            <person name="Yang X."/>
            <person name="Jeffery I.B."/>
            <person name="Cooney J.C."/>
            <person name="Kagawa T.F."/>
            <person name="Liu W."/>
            <person name="Song Y."/>
            <person name="Salvetti E."/>
            <person name="Wrobel A."/>
            <person name="Rasinkangas P."/>
            <person name="Parkhill J."/>
            <person name="Rea M.C."/>
            <person name="O'Sullivan O."/>
            <person name="Ritari J."/>
            <person name="Douillard F.P."/>
            <person name="Paul Ross R."/>
            <person name="Yang R."/>
            <person name="Briner A.E."/>
            <person name="Felis G.E."/>
            <person name="de Vos W.M."/>
            <person name="Barrangou R."/>
            <person name="Klaenhammer T.R."/>
            <person name="Caufield P.W."/>
            <person name="Cui Y."/>
            <person name="Zhang H."/>
            <person name="O'Toole P.W."/>
        </authorList>
    </citation>
    <scope>NUCLEOTIDE SEQUENCE [LARGE SCALE GENOMIC DNA]</scope>
    <source>
        <strain evidence="4 5">DSM 21376</strain>
    </source>
</reference>
<dbReference type="Proteomes" id="UP000050961">
    <property type="component" value="Unassembled WGS sequence"/>
</dbReference>
<accession>A0A023CUR3</accession>
<dbReference type="InterPro" id="IPR020904">
    <property type="entry name" value="Sc_DH/Rdtase_CS"/>
</dbReference>
<dbReference type="PANTHER" id="PTHR44196">
    <property type="entry name" value="DEHYDROGENASE/REDUCTASE SDR FAMILY MEMBER 7B"/>
    <property type="match status" value="1"/>
</dbReference>
<dbReference type="RefSeq" id="WP_034986566.1">
    <property type="nucleotide sequence ID" value="NZ_AYZF01000017.1"/>
</dbReference>
<comment type="caution">
    <text evidence="4">The sequence shown here is derived from an EMBL/GenBank/DDBJ whole genome shotgun (WGS) entry which is preliminary data.</text>
</comment>
<protein>
    <submittedName>
        <fullName evidence="4">Short chain dehydrogenase</fullName>
    </submittedName>
</protein>
<dbReference type="OrthoDB" id="9793345at2"/>
<dbReference type="InterPro" id="IPR002347">
    <property type="entry name" value="SDR_fam"/>
</dbReference>
<dbReference type="InterPro" id="IPR036291">
    <property type="entry name" value="NAD(P)-bd_dom_sf"/>
</dbReference>